<proteinExistence type="inferred from homology"/>
<comment type="similarity">
    <text evidence="2">Belongs to the MipA/OmpV family.</text>
</comment>
<dbReference type="Proteomes" id="UP000321726">
    <property type="component" value="Unassembled WGS sequence"/>
</dbReference>
<sequence>MAEENEGFESVEKEILDDNDWVVLGVGAAVAPRYEGSDDYQVSPIPIVDVQKGRFFARLGDGIGLHVIDTKNFLVGVGVDWMQGYDEEDVPDGIGDLDGEPGGKVFASARFGGVIASLSGTQVLDEGSEEERGLKGLIVDAELSYPYPLTERLMLVPATSVSWANASYMDSYFGIDASSAAASGLDIHEPSAGVKDVSLRVGFNYRINENWNLTGAVGVSRLMGDAADSPLVESESQPNALVGISYEF</sequence>
<evidence type="ECO:0000256" key="4">
    <source>
        <dbReference type="ARBA" id="ARBA00023136"/>
    </source>
</evidence>
<accession>A0A1M7DQ68</accession>
<dbReference type="InterPro" id="IPR010583">
    <property type="entry name" value="MipA"/>
</dbReference>
<reference evidence="6 9" key="2">
    <citation type="submission" date="2019-07" db="EMBL/GenBank/DDBJ databases">
        <title>Whole genome shotgun sequence of Halomonas cupida NBRC 102219.</title>
        <authorList>
            <person name="Hosoyama A."/>
            <person name="Uohara A."/>
            <person name="Ohji S."/>
            <person name="Ichikawa N."/>
        </authorList>
    </citation>
    <scope>NUCLEOTIDE SEQUENCE [LARGE SCALE GENOMIC DNA]</scope>
    <source>
        <strain evidence="6 9">NBRC 102219</strain>
    </source>
</reference>
<reference evidence="7 8" key="1">
    <citation type="submission" date="2016-11" db="EMBL/GenBank/DDBJ databases">
        <authorList>
            <person name="Jaros S."/>
            <person name="Januszkiewicz K."/>
            <person name="Wedrychowicz H."/>
        </authorList>
    </citation>
    <scope>NUCLEOTIDE SEQUENCE [LARGE SCALE GENOMIC DNA]</scope>
    <source>
        <strain evidence="7 8">DSM 4740</strain>
    </source>
</reference>
<dbReference type="Proteomes" id="UP000184123">
    <property type="component" value="Unassembled WGS sequence"/>
</dbReference>
<keyword evidence="3" id="KW-0732">Signal</keyword>
<evidence type="ECO:0000256" key="3">
    <source>
        <dbReference type="ARBA" id="ARBA00022729"/>
    </source>
</evidence>
<evidence type="ECO:0000313" key="6">
    <source>
        <dbReference type="EMBL" id="GEN23030.1"/>
    </source>
</evidence>
<keyword evidence="4" id="KW-0472">Membrane</keyword>
<evidence type="ECO:0000313" key="8">
    <source>
        <dbReference type="Proteomes" id="UP000184123"/>
    </source>
</evidence>
<keyword evidence="9" id="KW-1185">Reference proteome</keyword>
<dbReference type="PANTHER" id="PTHR38776:SF1">
    <property type="entry name" value="MLTA-INTERACTING PROTEIN-RELATED"/>
    <property type="match status" value="1"/>
</dbReference>
<organism evidence="7 8">
    <name type="scientific">Halomonas cupida</name>
    <dbReference type="NCBI Taxonomy" id="44933"/>
    <lineage>
        <taxon>Bacteria</taxon>
        <taxon>Pseudomonadati</taxon>
        <taxon>Pseudomonadota</taxon>
        <taxon>Gammaproteobacteria</taxon>
        <taxon>Oceanospirillales</taxon>
        <taxon>Halomonadaceae</taxon>
        <taxon>Halomonas</taxon>
    </lineage>
</organism>
<dbReference type="Pfam" id="PF06629">
    <property type="entry name" value="MipA"/>
    <property type="match status" value="1"/>
</dbReference>
<evidence type="ECO:0000256" key="2">
    <source>
        <dbReference type="ARBA" id="ARBA00005722"/>
    </source>
</evidence>
<dbReference type="RefSeq" id="WP_143166226.1">
    <property type="nucleotide sequence ID" value="NZ_BJXU01000033.1"/>
</dbReference>
<evidence type="ECO:0000313" key="7">
    <source>
        <dbReference type="EMBL" id="SHL81523.1"/>
    </source>
</evidence>
<evidence type="ECO:0000256" key="1">
    <source>
        <dbReference type="ARBA" id="ARBA00004442"/>
    </source>
</evidence>
<dbReference type="EMBL" id="FRCA01000003">
    <property type="protein sequence ID" value="SHL81523.1"/>
    <property type="molecule type" value="Genomic_DNA"/>
</dbReference>
<dbReference type="OrthoDB" id="8741240at2"/>
<keyword evidence="5" id="KW-0998">Cell outer membrane</keyword>
<dbReference type="EMBL" id="BJXU01000033">
    <property type="protein sequence ID" value="GEN23030.1"/>
    <property type="molecule type" value="Genomic_DNA"/>
</dbReference>
<name>A0A1M7DQ68_9GAMM</name>
<dbReference type="STRING" id="44933.SAMN05660971_01429"/>
<dbReference type="PANTHER" id="PTHR38776">
    <property type="entry name" value="MLTA-INTERACTING PROTEIN-RELATED"/>
    <property type="match status" value="1"/>
</dbReference>
<protein>
    <submittedName>
        <fullName evidence="7">Outer membrane protein</fullName>
    </submittedName>
</protein>
<evidence type="ECO:0000256" key="5">
    <source>
        <dbReference type="ARBA" id="ARBA00023237"/>
    </source>
</evidence>
<gene>
    <name evidence="6" type="ORF">HCU01_09790</name>
    <name evidence="7" type="ORF">SAMN05660971_01429</name>
</gene>
<dbReference type="AlphaFoldDB" id="A0A1M7DQ68"/>
<evidence type="ECO:0000313" key="9">
    <source>
        <dbReference type="Proteomes" id="UP000321726"/>
    </source>
</evidence>
<comment type="subcellular location">
    <subcellularLocation>
        <location evidence="1">Cell outer membrane</location>
    </subcellularLocation>
</comment>
<dbReference type="GO" id="GO:0009279">
    <property type="term" value="C:cell outer membrane"/>
    <property type="evidence" value="ECO:0007669"/>
    <property type="project" value="UniProtKB-SubCell"/>
</dbReference>